<dbReference type="InterPro" id="IPR036634">
    <property type="entry name" value="PRD_sf"/>
</dbReference>
<dbReference type="Gene3D" id="1.10.1790.10">
    <property type="entry name" value="PRD domain"/>
    <property type="match status" value="1"/>
</dbReference>
<dbReference type="PROSITE" id="PS51099">
    <property type="entry name" value="PTS_EIIB_TYPE_2"/>
    <property type="match status" value="1"/>
</dbReference>
<evidence type="ECO:0000256" key="1">
    <source>
        <dbReference type="ARBA" id="ARBA00004496"/>
    </source>
</evidence>
<protein>
    <recommendedName>
        <fullName evidence="9">Ascorbate-specific PTS system EIIA component</fullName>
    </recommendedName>
    <alternativeName>
        <fullName evidence="10">Ascorbate-specific phosphotransferase enzyme IIA component</fullName>
    </alternativeName>
</protein>
<comment type="function">
    <text evidence="8">The phosphoenolpyruvate-dependent sugar phosphotransferase system (sugar PTS), a major carbohydrate active transport system, catalyzes the phosphorylation of incoming sugar substrates concomitantly with their translocation across the cell membrane. The enzyme II UlaABC PTS system is involved in ascorbate transport.</text>
</comment>
<dbReference type="InterPro" id="IPR036095">
    <property type="entry name" value="PTS_EIIB-like_sf"/>
</dbReference>
<dbReference type="InterPro" id="IPR051351">
    <property type="entry name" value="Ascorbate-PTS_EIIA_comp"/>
</dbReference>
<dbReference type="PROSITE" id="PS00372">
    <property type="entry name" value="PTS_EIIA_TYPE_2_HIS"/>
    <property type="match status" value="1"/>
</dbReference>
<dbReference type="InterPro" id="IPR013011">
    <property type="entry name" value="PTS_EIIB_2"/>
</dbReference>
<dbReference type="SUPFAM" id="SSF63520">
    <property type="entry name" value="PTS-regulatory domain, PRD"/>
    <property type="match status" value="1"/>
</dbReference>
<dbReference type="GO" id="GO:0006355">
    <property type="term" value="P:regulation of DNA-templated transcription"/>
    <property type="evidence" value="ECO:0007669"/>
    <property type="project" value="InterPro"/>
</dbReference>
<dbReference type="Gene3D" id="3.40.50.2300">
    <property type="match status" value="1"/>
</dbReference>
<dbReference type="PROSITE" id="PS51094">
    <property type="entry name" value="PTS_EIIA_TYPE_2"/>
    <property type="match status" value="1"/>
</dbReference>
<sequence>MNSAVNYKISYLLKTPREISLEKAAEIIEVNTSEAIKQLTPFAEYVDDTRIRIKKFRAIDWAEKFLDITRFEAVYTEQERRDLLYLMVYSTATSVSVFHFQDFLQVSKGTVLSDIKKIRNELEVEDCQLSYTRKTGFRLLGSEAILRREAKNRTARLMQSLAGRFGLTYLTATLSIDYYAKVRDLLDKTISLSDLRFAPNRMDELAYYLSLTTIRIGKTSMELVKDAELLASLAVTDISRQVLTGLGYSEHQNSEIIFFSLCLASIVEGDVQEPALDFLLECSSEVIHRMEFLMAVEFASFRELLMNVFYHLVPAYFRISYSFYLPNVMIDQIKHQYASIYEMTRKALLPLERRIGKSIPEEEIGFFTILFGGEIRKADAEERNRKIRAVIVCPSGISSSLILKSELQQLFPMIFFTETNSADRLHEVDETSYDIIFSTVPLTLTDKKKSLYVLHPIMTDLEKNQLINQVQRDWLIPGFSMPSAQELLSALLPYIELKEGVDEEKLYQVLNRKMNKLLEKKEDQRPMLSELLTEEMIQLSDQPKNWQEAITFAAQPLLSENKIEESYIKAMIERVEQYGAFIHIGDHIALPHARPEDGVNEVGMSLLKLQQPVDLLDNPAHPISLFICLAAIDNEAHLRALANLTKLLSNKQNLQDLLHASTKEEILAIIRKGDE</sequence>
<keyword evidence="4" id="KW-0597">Phosphoprotein</keyword>
<evidence type="ECO:0000256" key="2">
    <source>
        <dbReference type="ARBA" id="ARBA00022448"/>
    </source>
</evidence>
<comment type="subcellular location">
    <subcellularLocation>
        <location evidence="1">Cytoplasm</location>
    </subcellularLocation>
</comment>
<dbReference type="Gene3D" id="3.40.930.10">
    <property type="entry name" value="Mannitol-specific EII, Chain A"/>
    <property type="match status" value="1"/>
</dbReference>
<dbReference type="PANTHER" id="PTHR36203">
    <property type="entry name" value="ASCORBATE-SPECIFIC PTS SYSTEM EIIA COMPONENT"/>
    <property type="match status" value="1"/>
</dbReference>
<dbReference type="GO" id="GO:0016301">
    <property type="term" value="F:kinase activity"/>
    <property type="evidence" value="ECO:0007669"/>
    <property type="project" value="UniProtKB-KW"/>
</dbReference>
<organism evidence="11 12">
    <name type="scientific">Enterococcus faecium</name>
    <name type="common">Streptococcus faecium</name>
    <dbReference type="NCBI Taxonomy" id="1352"/>
    <lineage>
        <taxon>Bacteria</taxon>
        <taxon>Bacillati</taxon>
        <taxon>Bacillota</taxon>
        <taxon>Bacilli</taxon>
        <taxon>Lactobacillales</taxon>
        <taxon>Enterococcaceae</taxon>
        <taxon>Enterococcus</taxon>
    </lineage>
</organism>
<name>A0A1S8HUK9_ENTFC</name>
<dbReference type="InterPro" id="IPR016152">
    <property type="entry name" value="PTrfase/Anion_transptr"/>
</dbReference>
<dbReference type="GO" id="GO:0009401">
    <property type="term" value="P:phosphoenolpyruvate-dependent sugar phosphotransferase system"/>
    <property type="evidence" value="ECO:0007669"/>
    <property type="project" value="UniProtKB-KW"/>
</dbReference>
<comment type="caution">
    <text evidence="11">The sequence shown here is derived from an EMBL/GenBank/DDBJ whole genome shotgun (WGS) entry which is preliminary data.</text>
</comment>
<accession>A0A1S8HUK9</accession>
<dbReference type="SUPFAM" id="SSF55804">
    <property type="entry name" value="Phoshotransferase/anion transport protein"/>
    <property type="match status" value="1"/>
</dbReference>
<dbReference type="PROSITE" id="PS51372">
    <property type="entry name" value="PRD_2"/>
    <property type="match status" value="1"/>
</dbReference>
<proteinExistence type="predicted"/>
<evidence type="ECO:0000256" key="6">
    <source>
        <dbReference type="ARBA" id="ARBA00022683"/>
    </source>
</evidence>
<keyword evidence="5" id="KW-0808">Transferase</keyword>
<evidence type="ECO:0000256" key="5">
    <source>
        <dbReference type="ARBA" id="ARBA00022679"/>
    </source>
</evidence>
<evidence type="ECO:0000256" key="10">
    <source>
        <dbReference type="ARBA" id="ARBA00042072"/>
    </source>
</evidence>
<evidence type="ECO:0000313" key="11">
    <source>
        <dbReference type="EMBL" id="OOL82196.1"/>
    </source>
</evidence>
<keyword evidence="6" id="KW-0598">Phosphotransferase system</keyword>
<dbReference type="InterPro" id="IPR011608">
    <property type="entry name" value="PRD"/>
</dbReference>
<evidence type="ECO:0000256" key="4">
    <source>
        <dbReference type="ARBA" id="ARBA00022553"/>
    </source>
</evidence>
<dbReference type="PANTHER" id="PTHR36203:SF1">
    <property type="entry name" value="ASCORBATE-SPECIFIC PTS SYSTEM EIIA COMPONENT"/>
    <property type="match status" value="1"/>
</dbReference>
<evidence type="ECO:0000256" key="7">
    <source>
        <dbReference type="ARBA" id="ARBA00022777"/>
    </source>
</evidence>
<dbReference type="CDD" id="cd00211">
    <property type="entry name" value="PTS_IIA_fru"/>
    <property type="match status" value="1"/>
</dbReference>
<evidence type="ECO:0000256" key="3">
    <source>
        <dbReference type="ARBA" id="ARBA00022490"/>
    </source>
</evidence>
<reference evidence="11 12" key="1">
    <citation type="submission" date="2017-02" db="EMBL/GenBank/DDBJ databases">
        <title>Clonality and virulence of isolates of VRE in Hematopoietic Stem Cell Transplanted (HSCT) patients.</title>
        <authorList>
            <person name="Marchi A.P."/>
            <person name="Martins R.C."/>
            <person name="Marie S.K."/>
            <person name="Levin A.S."/>
            <person name="Costa S.F."/>
        </authorList>
    </citation>
    <scope>NUCLEOTIDE SEQUENCE [LARGE SCALE GENOMIC DNA]</scope>
    <source>
        <strain evidence="11 12">LIM1759</strain>
    </source>
</reference>
<keyword evidence="2" id="KW-0813">Transport</keyword>
<dbReference type="CDD" id="cd05568">
    <property type="entry name" value="PTS_IIB_bgl_like"/>
    <property type="match status" value="1"/>
</dbReference>
<evidence type="ECO:0000256" key="8">
    <source>
        <dbReference type="ARBA" id="ARBA00037387"/>
    </source>
</evidence>
<gene>
    <name evidence="11" type="ORF">B1P95_10580</name>
</gene>
<dbReference type="AlphaFoldDB" id="A0A1S8HUK9"/>
<dbReference type="GO" id="GO:0008982">
    <property type="term" value="F:protein-N(PI)-phosphohistidine-sugar phosphotransferase activity"/>
    <property type="evidence" value="ECO:0007669"/>
    <property type="project" value="InterPro"/>
</dbReference>
<evidence type="ECO:0000313" key="12">
    <source>
        <dbReference type="Proteomes" id="UP000191171"/>
    </source>
</evidence>
<evidence type="ECO:0000256" key="9">
    <source>
        <dbReference type="ARBA" id="ARBA00041175"/>
    </source>
</evidence>
<dbReference type="InterPro" id="IPR002178">
    <property type="entry name" value="PTS_EIIA_type-2_dom"/>
</dbReference>
<dbReference type="EMBL" id="MVGJ01000059">
    <property type="protein sequence ID" value="OOL82196.1"/>
    <property type="molecule type" value="Genomic_DNA"/>
</dbReference>
<keyword evidence="7" id="KW-0418">Kinase</keyword>
<keyword evidence="3" id="KW-0963">Cytoplasm</keyword>
<dbReference type="SUPFAM" id="SSF52794">
    <property type="entry name" value="PTS system IIB component-like"/>
    <property type="match status" value="1"/>
</dbReference>
<dbReference type="Pfam" id="PF00874">
    <property type="entry name" value="PRD"/>
    <property type="match status" value="1"/>
</dbReference>
<dbReference type="Pfam" id="PF00359">
    <property type="entry name" value="PTS_EIIA_2"/>
    <property type="match status" value="1"/>
</dbReference>
<dbReference type="GO" id="GO:0005737">
    <property type="term" value="C:cytoplasm"/>
    <property type="evidence" value="ECO:0007669"/>
    <property type="project" value="UniProtKB-SubCell"/>
</dbReference>
<dbReference type="Proteomes" id="UP000191171">
    <property type="component" value="Unassembled WGS sequence"/>
</dbReference>